<keyword evidence="4 11" id="KW-0808">Transferase</keyword>
<dbReference type="GO" id="GO:0005886">
    <property type="term" value="C:plasma membrane"/>
    <property type="evidence" value="ECO:0007669"/>
    <property type="project" value="TreeGrafter"/>
</dbReference>
<evidence type="ECO:0000256" key="7">
    <source>
        <dbReference type="ARBA" id="ARBA00022989"/>
    </source>
</evidence>
<dbReference type="InterPro" id="IPR050256">
    <property type="entry name" value="Glycosyltransferase_2"/>
</dbReference>
<evidence type="ECO:0000256" key="5">
    <source>
        <dbReference type="ARBA" id="ARBA00022692"/>
    </source>
</evidence>
<feature type="compositionally biased region" description="Basic residues" evidence="9">
    <location>
        <begin position="12"/>
        <end position="21"/>
    </location>
</feature>
<dbReference type="InterPro" id="IPR029044">
    <property type="entry name" value="Nucleotide-diphossugar_trans"/>
</dbReference>
<feature type="domain" description="Glycosyltransferase 2-like" evidence="10">
    <location>
        <begin position="41"/>
        <end position="209"/>
    </location>
</feature>
<evidence type="ECO:0000256" key="2">
    <source>
        <dbReference type="ARBA" id="ARBA00022475"/>
    </source>
</evidence>
<dbReference type="Pfam" id="PF00535">
    <property type="entry name" value="Glycos_transf_2"/>
    <property type="match status" value="1"/>
</dbReference>
<name>A0A7Y6DYA9_9CELL</name>
<keyword evidence="2" id="KW-1003">Cell membrane</keyword>
<dbReference type="Proteomes" id="UP000565724">
    <property type="component" value="Unassembled WGS sequence"/>
</dbReference>
<keyword evidence="3" id="KW-0328">Glycosyltransferase</keyword>
<comment type="similarity">
    <text evidence="1">Belongs to the glycosyltransferase 2 family.</text>
</comment>
<evidence type="ECO:0000259" key="10">
    <source>
        <dbReference type="Pfam" id="PF00535"/>
    </source>
</evidence>
<evidence type="ECO:0000256" key="3">
    <source>
        <dbReference type="ARBA" id="ARBA00022676"/>
    </source>
</evidence>
<sequence>MLHADAEARDHGPRRHFLRRKAGADPVPAASSGRQPFKKLSIFFPMWNEEQYIQRAVSAARGVCLELVESGQILDYELIVVDDASTDGTPAIADAMAAADDHVRVVHHARNRKLGGSLKSGFAAATGDVVLYTDADLPFEMTELVRALRVLETYEVDMVSAYRLDRTGEGPRRAVYSFFYNGLVQLVFGTRVRDINFAFKLCRRQVLDHVVLKSESSFIDAELVIRAQRAGFQVLQIGVDYFPRTRGVSTLSSFGVIRAMVLEMVRLRRELKSVVPVKGPTSS</sequence>
<keyword evidence="7" id="KW-1133">Transmembrane helix</keyword>
<dbReference type="EMBL" id="JABMCI010000065">
    <property type="protein sequence ID" value="NUU17857.1"/>
    <property type="molecule type" value="Genomic_DNA"/>
</dbReference>
<dbReference type="PANTHER" id="PTHR48090">
    <property type="entry name" value="UNDECAPRENYL-PHOSPHATE 4-DEOXY-4-FORMAMIDO-L-ARABINOSE TRANSFERASE-RELATED"/>
    <property type="match status" value="1"/>
</dbReference>
<feature type="compositionally biased region" description="Basic and acidic residues" evidence="9">
    <location>
        <begin position="1"/>
        <end position="11"/>
    </location>
</feature>
<dbReference type="AlphaFoldDB" id="A0A7Y6DYA9"/>
<protein>
    <submittedName>
        <fullName evidence="11">Glycosyltransferase family 2 protein</fullName>
    </submittedName>
</protein>
<keyword evidence="6" id="KW-0448">Lipopolysaccharide biosynthesis</keyword>
<dbReference type="CDD" id="cd04179">
    <property type="entry name" value="DPM_DPG-synthase_like"/>
    <property type="match status" value="1"/>
</dbReference>
<feature type="region of interest" description="Disordered" evidence="9">
    <location>
        <begin position="1"/>
        <end position="33"/>
    </location>
</feature>
<evidence type="ECO:0000313" key="11">
    <source>
        <dbReference type="EMBL" id="NUU17857.1"/>
    </source>
</evidence>
<comment type="caution">
    <text evidence="11">The sequence shown here is derived from an EMBL/GenBank/DDBJ whole genome shotgun (WGS) entry which is preliminary data.</text>
</comment>
<keyword evidence="8" id="KW-0472">Membrane</keyword>
<evidence type="ECO:0000256" key="9">
    <source>
        <dbReference type="SAM" id="MobiDB-lite"/>
    </source>
</evidence>
<evidence type="ECO:0000256" key="4">
    <source>
        <dbReference type="ARBA" id="ARBA00022679"/>
    </source>
</evidence>
<dbReference type="Gene3D" id="3.90.550.10">
    <property type="entry name" value="Spore Coat Polysaccharide Biosynthesis Protein SpsA, Chain A"/>
    <property type="match status" value="1"/>
</dbReference>
<evidence type="ECO:0000313" key="12">
    <source>
        <dbReference type="Proteomes" id="UP000565724"/>
    </source>
</evidence>
<gene>
    <name evidence="11" type="ORF">HP550_11420</name>
</gene>
<evidence type="ECO:0000256" key="6">
    <source>
        <dbReference type="ARBA" id="ARBA00022985"/>
    </source>
</evidence>
<dbReference type="PANTHER" id="PTHR48090:SF3">
    <property type="entry name" value="UNDECAPRENYL-PHOSPHATE 4-DEOXY-4-FORMAMIDO-L-ARABINOSE TRANSFERASE"/>
    <property type="match status" value="1"/>
</dbReference>
<evidence type="ECO:0000256" key="8">
    <source>
        <dbReference type="ARBA" id="ARBA00023136"/>
    </source>
</evidence>
<dbReference type="GO" id="GO:0009103">
    <property type="term" value="P:lipopolysaccharide biosynthetic process"/>
    <property type="evidence" value="ECO:0007669"/>
    <property type="project" value="UniProtKB-KW"/>
</dbReference>
<keyword evidence="5" id="KW-0812">Transmembrane</keyword>
<dbReference type="SUPFAM" id="SSF53448">
    <property type="entry name" value="Nucleotide-diphospho-sugar transferases"/>
    <property type="match status" value="1"/>
</dbReference>
<evidence type="ECO:0000256" key="1">
    <source>
        <dbReference type="ARBA" id="ARBA00006739"/>
    </source>
</evidence>
<dbReference type="GO" id="GO:0099621">
    <property type="term" value="F:undecaprenyl-phosphate 4-deoxy-4-formamido-L-arabinose transferase activity"/>
    <property type="evidence" value="ECO:0007669"/>
    <property type="project" value="TreeGrafter"/>
</dbReference>
<keyword evidence="12" id="KW-1185">Reference proteome</keyword>
<accession>A0A7Y6DYA9</accession>
<proteinExistence type="inferred from homology"/>
<dbReference type="InterPro" id="IPR001173">
    <property type="entry name" value="Glyco_trans_2-like"/>
</dbReference>
<organism evidence="11 12">
    <name type="scientific">Cellulomonas humilata</name>
    <dbReference type="NCBI Taxonomy" id="144055"/>
    <lineage>
        <taxon>Bacteria</taxon>
        <taxon>Bacillati</taxon>
        <taxon>Actinomycetota</taxon>
        <taxon>Actinomycetes</taxon>
        <taxon>Micrococcales</taxon>
        <taxon>Cellulomonadaceae</taxon>
        <taxon>Cellulomonas</taxon>
    </lineage>
</organism>
<reference evidence="11 12" key="1">
    <citation type="submission" date="2020-05" db="EMBL/GenBank/DDBJ databases">
        <title>Genome Sequencing of Type Strains.</title>
        <authorList>
            <person name="Lemaire J.F."/>
            <person name="Inderbitzin P."/>
            <person name="Gregorio O.A."/>
            <person name="Collins S.B."/>
            <person name="Wespe N."/>
            <person name="Knight-Connoni V."/>
        </authorList>
    </citation>
    <scope>NUCLEOTIDE SEQUENCE [LARGE SCALE GENOMIC DNA]</scope>
    <source>
        <strain evidence="11 12">ATCC 25174</strain>
    </source>
</reference>